<keyword evidence="4 5" id="KW-0408">Iron</keyword>
<organism evidence="6 7">
    <name type="scientific">Ectobacillus ponti</name>
    <dbReference type="NCBI Taxonomy" id="2961894"/>
    <lineage>
        <taxon>Bacteria</taxon>
        <taxon>Bacillati</taxon>
        <taxon>Bacillota</taxon>
        <taxon>Bacilli</taxon>
        <taxon>Bacillales</taxon>
        <taxon>Bacillaceae</taxon>
        <taxon>Ectobacillus</taxon>
    </lineage>
</organism>
<evidence type="ECO:0000313" key="6">
    <source>
        <dbReference type="EMBL" id="MCP8969425.1"/>
    </source>
</evidence>
<gene>
    <name evidence="6" type="ORF">NK662_12895</name>
</gene>
<protein>
    <submittedName>
        <fullName evidence="6">Group 1 truncated hemoglobin</fullName>
    </submittedName>
</protein>
<keyword evidence="3 5" id="KW-0479">Metal-binding</keyword>
<dbReference type="RefSeq" id="WP_254759347.1">
    <property type="nucleotide sequence ID" value="NZ_JANCLT010000006.1"/>
</dbReference>
<evidence type="ECO:0000256" key="4">
    <source>
        <dbReference type="ARBA" id="ARBA00023004"/>
    </source>
</evidence>
<dbReference type="InterPro" id="IPR012292">
    <property type="entry name" value="Globin/Proto"/>
</dbReference>
<keyword evidence="7" id="KW-1185">Reference proteome</keyword>
<evidence type="ECO:0000256" key="2">
    <source>
        <dbReference type="ARBA" id="ARBA00022617"/>
    </source>
</evidence>
<dbReference type="SUPFAM" id="SSF46458">
    <property type="entry name" value="Globin-like"/>
    <property type="match status" value="1"/>
</dbReference>
<dbReference type="Gene3D" id="1.10.490.10">
    <property type="entry name" value="Globins"/>
    <property type="match status" value="1"/>
</dbReference>
<dbReference type="CDD" id="cd00454">
    <property type="entry name" value="TrHb1_N"/>
    <property type="match status" value="1"/>
</dbReference>
<keyword evidence="1" id="KW-0813">Transport</keyword>
<feature type="binding site" description="distal binding residue" evidence="5">
    <location>
        <position position="47"/>
    </location>
    <ligand>
        <name>heme</name>
        <dbReference type="ChEBI" id="CHEBI:30413"/>
    </ligand>
    <ligandPart>
        <name>Fe</name>
        <dbReference type="ChEBI" id="CHEBI:18248"/>
    </ligandPart>
</feature>
<keyword evidence="2 5" id="KW-0349">Heme</keyword>
<dbReference type="Pfam" id="PF01152">
    <property type="entry name" value="Bac_globin"/>
    <property type="match status" value="1"/>
</dbReference>
<dbReference type="GO" id="GO:0020037">
    <property type="term" value="F:heme binding"/>
    <property type="evidence" value="ECO:0007669"/>
    <property type="project" value="InterPro"/>
</dbReference>
<dbReference type="GO" id="GO:0019825">
    <property type="term" value="F:oxygen binding"/>
    <property type="evidence" value="ECO:0007669"/>
    <property type="project" value="InterPro"/>
</dbReference>
<accession>A0AA41X9M2</accession>
<dbReference type="Proteomes" id="UP001156102">
    <property type="component" value="Unassembled WGS sequence"/>
</dbReference>
<comment type="caution">
    <text evidence="6">The sequence shown here is derived from an EMBL/GenBank/DDBJ whole genome shotgun (WGS) entry which is preliminary data.</text>
</comment>
<dbReference type="GO" id="GO:0046872">
    <property type="term" value="F:metal ion binding"/>
    <property type="evidence" value="ECO:0007669"/>
    <property type="project" value="UniProtKB-KW"/>
</dbReference>
<evidence type="ECO:0000256" key="3">
    <source>
        <dbReference type="ARBA" id="ARBA00022723"/>
    </source>
</evidence>
<proteinExistence type="predicted"/>
<evidence type="ECO:0000256" key="1">
    <source>
        <dbReference type="ARBA" id="ARBA00022448"/>
    </source>
</evidence>
<evidence type="ECO:0000256" key="5">
    <source>
        <dbReference type="PIRSR" id="PIRSR601486-1"/>
    </source>
</evidence>
<name>A0AA41X9M2_9BACI</name>
<dbReference type="InterPro" id="IPR001486">
    <property type="entry name" value="Hemoglobin_trunc"/>
</dbReference>
<dbReference type="EMBL" id="JANCLT010000006">
    <property type="protein sequence ID" value="MCP8969425.1"/>
    <property type="molecule type" value="Genomic_DNA"/>
</dbReference>
<dbReference type="AlphaFoldDB" id="A0AA41X9M2"/>
<sequence>MENNVFQQIGGQEKLGMMAADLHDRIQGDASLQAFFGGLSPEQQHEHQQRLLTMATGGPHGYSSDAVAEAHRNMAQKHEHFDAIVGYLRDTMQAHGVEDHHLAQVMNHVAGYRQHIVKE</sequence>
<dbReference type="InterPro" id="IPR009050">
    <property type="entry name" value="Globin-like_sf"/>
</dbReference>
<feature type="binding site" description="distal binding residue" evidence="5">
    <location>
        <position position="71"/>
    </location>
    <ligand>
        <name>heme</name>
        <dbReference type="ChEBI" id="CHEBI:30413"/>
    </ligand>
    <ligandPart>
        <name>Fe</name>
        <dbReference type="ChEBI" id="CHEBI:18248"/>
    </ligandPart>
</feature>
<evidence type="ECO:0000313" key="7">
    <source>
        <dbReference type="Proteomes" id="UP001156102"/>
    </source>
</evidence>
<reference evidence="6" key="1">
    <citation type="submission" date="2022-07" db="EMBL/GenBank/DDBJ databases">
        <authorList>
            <person name="Li W.-J."/>
            <person name="Deng Q.-Q."/>
        </authorList>
    </citation>
    <scope>NUCLEOTIDE SEQUENCE</scope>
    <source>
        <strain evidence="6">SYSU M60031</strain>
    </source>
</reference>